<proteinExistence type="inferred from homology"/>
<organism evidence="3">
    <name type="scientific">Planktothricoides raciborskii GIHE-MW2</name>
    <dbReference type="NCBI Taxonomy" id="2792601"/>
    <lineage>
        <taxon>Bacteria</taxon>
        <taxon>Bacillati</taxon>
        <taxon>Cyanobacteriota</taxon>
        <taxon>Cyanophyceae</taxon>
        <taxon>Oscillatoriophycideae</taxon>
        <taxon>Oscillatoriales</taxon>
        <taxon>Oscillatoriaceae</taxon>
        <taxon>Planktothricoides</taxon>
    </lineage>
</organism>
<dbReference type="RefSeq" id="WP_054466722.1">
    <property type="nucleotide sequence ID" value="NZ_CP159837.1"/>
</dbReference>
<name>A0AAU8JGT4_9CYAN</name>
<accession>A0AAU8JGT4</accession>
<gene>
    <name evidence="3" type="ORF">ABWT76_001310</name>
</gene>
<dbReference type="PANTHER" id="PTHR33755">
    <property type="entry name" value="TOXIN PARE1-RELATED"/>
    <property type="match status" value="1"/>
</dbReference>
<dbReference type="NCBIfam" id="TIGR02385">
    <property type="entry name" value="RelE_StbE"/>
    <property type="match status" value="1"/>
</dbReference>
<protein>
    <submittedName>
        <fullName evidence="3">Type II toxin-antitoxin system RelE/ParE family toxin</fullName>
    </submittedName>
</protein>
<dbReference type="Gene3D" id="3.30.2310.20">
    <property type="entry name" value="RelE-like"/>
    <property type="match status" value="1"/>
</dbReference>
<evidence type="ECO:0000256" key="1">
    <source>
        <dbReference type="ARBA" id="ARBA00006226"/>
    </source>
</evidence>
<dbReference type="InterPro" id="IPR051803">
    <property type="entry name" value="TA_system_RelE-like_toxin"/>
</dbReference>
<dbReference type="InterPro" id="IPR007712">
    <property type="entry name" value="RelE/ParE_toxin"/>
</dbReference>
<dbReference type="EMBL" id="CP159837">
    <property type="protein sequence ID" value="XCM38459.1"/>
    <property type="molecule type" value="Genomic_DNA"/>
</dbReference>
<reference evidence="3" key="1">
    <citation type="submission" date="2024-07" db="EMBL/GenBank/DDBJ databases">
        <authorList>
            <person name="Kim Y.J."/>
            <person name="Jeong J.Y."/>
        </authorList>
    </citation>
    <scope>NUCLEOTIDE SEQUENCE</scope>
    <source>
        <strain evidence="3">GIHE-MW2</strain>
    </source>
</reference>
<dbReference type="InterPro" id="IPR035093">
    <property type="entry name" value="RelE/ParE_toxin_dom_sf"/>
</dbReference>
<comment type="similarity">
    <text evidence="1">Belongs to the RelE toxin family.</text>
</comment>
<sequence length="96" mass="11305">MRRYIISVPALQDLQEIIDYFAQTNVETGDKFINKFDAWCQKLRSFPAIGKRYNGVYPGLRGVLIDEYIMFYRVTDDLVEIVRIVHGKRDLLSLFQ</sequence>
<dbReference type="PANTHER" id="PTHR33755:SF6">
    <property type="entry name" value="PLASMID STABILIZATION SYSTEM PROTEIN"/>
    <property type="match status" value="1"/>
</dbReference>
<evidence type="ECO:0000313" key="3">
    <source>
        <dbReference type="EMBL" id="XCM38459.1"/>
    </source>
</evidence>
<evidence type="ECO:0000256" key="2">
    <source>
        <dbReference type="ARBA" id="ARBA00022649"/>
    </source>
</evidence>
<dbReference type="Pfam" id="PF05016">
    <property type="entry name" value="ParE_toxin"/>
    <property type="match status" value="1"/>
</dbReference>
<keyword evidence="2" id="KW-1277">Toxin-antitoxin system</keyword>
<dbReference type="AlphaFoldDB" id="A0AAU8JGT4"/>